<evidence type="ECO:0000313" key="3">
    <source>
        <dbReference type="EMBL" id="VUZ94915.1"/>
    </source>
</evidence>
<dbReference type="InterPro" id="IPR011009">
    <property type="entry name" value="Kinase-like_dom_sf"/>
</dbReference>
<feature type="compositionally biased region" description="Basic residues" evidence="1">
    <location>
        <begin position="84"/>
        <end position="96"/>
    </location>
</feature>
<dbReference type="PANTHER" id="PTHR44167:SF24">
    <property type="entry name" value="SERINE_THREONINE-PROTEIN KINASE CHK2"/>
    <property type="match status" value="1"/>
</dbReference>
<dbReference type="SUPFAM" id="SSF56112">
    <property type="entry name" value="Protein kinase-like (PK-like)"/>
    <property type="match status" value="1"/>
</dbReference>
<dbReference type="Gene3D" id="1.10.510.10">
    <property type="entry name" value="Transferase(Phosphotransferase) domain 1"/>
    <property type="match status" value="1"/>
</dbReference>
<dbReference type="Pfam" id="PF00069">
    <property type="entry name" value="Pkinase"/>
    <property type="match status" value="1"/>
</dbReference>
<dbReference type="EMBL" id="LT635618">
    <property type="protein sequence ID" value="VUZ94915.1"/>
    <property type="molecule type" value="Genomic_DNA"/>
</dbReference>
<dbReference type="GO" id="GO:0005634">
    <property type="term" value="C:nucleus"/>
    <property type="evidence" value="ECO:0007669"/>
    <property type="project" value="TreeGrafter"/>
</dbReference>
<dbReference type="SMART" id="SM00220">
    <property type="entry name" value="S_TKc"/>
    <property type="match status" value="1"/>
</dbReference>
<reference evidence="4" key="1">
    <citation type="submission" date="2016-07" db="EMBL/GenBank/DDBJ databases">
        <authorList>
            <consortium name="Pathogen Informatics"/>
        </authorList>
    </citation>
    <scope>NUCLEOTIDE SEQUENCE [LARGE SCALE GENOMIC DNA]</scope>
</reference>
<accession>A0A564ZSM5</accession>
<keyword evidence="3" id="KW-0418">Kinase</keyword>
<evidence type="ECO:0000256" key="1">
    <source>
        <dbReference type="SAM" id="MobiDB-lite"/>
    </source>
</evidence>
<dbReference type="PANTHER" id="PTHR44167">
    <property type="entry name" value="OVARIAN-SPECIFIC SERINE/THREONINE-PROTEIN KINASE LOK-RELATED"/>
    <property type="match status" value="1"/>
</dbReference>
<evidence type="ECO:0000259" key="2">
    <source>
        <dbReference type="PROSITE" id="PS50011"/>
    </source>
</evidence>
<dbReference type="InterPro" id="IPR000719">
    <property type="entry name" value="Prot_kinase_dom"/>
</dbReference>
<dbReference type="PROSITE" id="PS00108">
    <property type="entry name" value="PROTEIN_KINASE_ST"/>
    <property type="match status" value="1"/>
</dbReference>
<dbReference type="InterPro" id="IPR008271">
    <property type="entry name" value="Ser/Thr_kinase_AS"/>
</dbReference>
<name>A0A564ZSM5_PLAVI</name>
<dbReference type="Proteomes" id="UP000220605">
    <property type="component" value="Chromosome 7"/>
</dbReference>
<dbReference type="GO" id="GO:0004674">
    <property type="term" value="F:protein serine/threonine kinase activity"/>
    <property type="evidence" value="ECO:0007669"/>
    <property type="project" value="UniProtKB-KW"/>
</dbReference>
<dbReference type="GO" id="GO:0044773">
    <property type="term" value="P:mitotic DNA damage checkpoint signaling"/>
    <property type="evidence" value="ECO:0007669"/>
    <property type="project" value="TreeGrafter"/>
</dbReference>
<feature type="domain" description="Protein kinase" evidence="2">
    <location>
        <begin position="199"/>
        <end position="574"/>
    </location>
</feature>
<dbReference type="VEuPathDB" id="PlasmoDB:PVP01_0727300"/>
<evidence type="ECO:0000313" key="4">
    <source>
        <dbReference type="Proteomes" id="UP000220605"/>
    </source>
</evidence>
<proteinExistence type="predicted"/>
<feature type="compositionally biased region" description="Basic and acidic residues" evidence="1">
    <location>
        <begin position="31"/>
        <end position="45"/>
    </location>
</feature>
<keyword evidence="3" id="KW-0808">Transferase</keyword>
<dbReference type="AlphaFoldDB" id="A0A564ZSM5"/>
<gene>
    <name evidence="3" type="ORF">PVP01_0727300</name>
</gene>
<dbReference type="GO" id="GO:0005524">
    <property type="term" value="F:ATP binding"/>
    <property type="evidence" value="ECO:0007669"/>
    <property type="project" value="InterPro"/>
</dbReference>
<sequence>MSIYLRRGTSRRHLSEVPLDFFIRRNKNGQRGKDASLSDAHEEGGRPTAIKGKKNALPFFAKPSGETINMGREKMSARGYAPAKGKKKKIAGRGKQKAASANACLEGKIFTIVGYDFVEILREVRRAEVFNEAIPKVCAEVSSEERGEATPKMRGGTPPEAVSPPGRARSGHTLPRSSPGERETSLLLRQIEGETMPTENPLEKVTKWEVTTCWQKHKKINIAFVERRKRKNGKTVWARKVKKIYLCPKESTFSPLLDKYVRYEDVVKLERHLTRHLAHKNIIVMESFFHVNDEVVSVYPFGGVSLMRWNTREKLFQLQCMEGGRRSSSRRRSRAGSSHRSAGRNALYAAGGMAPHTPLGEQLHEAVHTIAAAKKTKRTYVYPEYLLAEIIRQLLTACHYLNEQHIFHSDIKPSNIVVKNVKKKNMNKIYFCRREKKWYLQKMGRILKKKIFVKLIDFEHAQKTSQGKVNVGGTTSLFKPLEDFQMGRINALPKNVWALGITLFILSTGAHPFSRINNDMHIWYVLQGKGFDVCRRFRRYPFLSSSLKDLLARMLQVDFARRATLPELFLHPFVLFGGAVEWRSGKAVKQRSGAAAMMTTG</sequence>
<keyword evidence="3" id="KW-0723">Serine/threonine-protein kinase</keyword>
<dbReference type="VEuPathDB" id="PlasmoDB:PVX_099890"/>
<organism evidence="3 4">
    <name type="scientific">Plasmodium vivax</name>
    <name type="common">malaria parasite P. vivax</name>
    <dbReference type="NCBI Taxonomy" id="5855"/>
    <lineage>
        <taxon>Eukaryota</taxon>
        <taxon>Sar</taxon>
        <taxon>Alveolata</taxon>
        <taxon>Apicomplexa</taxon>
        <taxon>Aconoidasida</taxon>
        <taxon>Haemosporida</taxon>
        <taxon>Plasmodiidae</taxon>
        <taxon>Plasmodium</taxon>
        <taxon>Plasmodium (Plasmodium)</taxon>
    </lineage>
</organism>
<dbReference type="GO" id="GO:0005737">
    <property type="term" value="C:cytoplasm"/>
    <property type="evidence" value="ECO:0007669"/>
    <property type="project" value="TreeGrafter"/>
</dbReference>
<feature type="region of interest" description="Disordered" evidence="1">
    <location>
        <begin position="30"/>
        <end position="51"/>
    </location>
</feature>
<dbReference type="OrthoDB" id="4062651at2759"/>
<dbReference type="PROSITE" id="PS50011">
    <property type="entry name" value="PROTEIN_KINASE_DOM"/>
    <property type="match status" value="1"/>
</dbReference>
<feature type="region of interest" description="Disordered" evidence="1">
    <location>
        <begin position="141"/>
        <end position="183"/>
    </location>
</feature>
<protein>
    <submittedName>
        <fullName evidence="3">Serine/threonine protein kinase, putative</fullName>
    </submittedName>
</protein>
<feature type="region of interest" description="Disordered" evidence="1">
    <location>
        <begin position="77"/>
        <end position="96"/>
    </location>
</feature>
<feature type="region of interest" description="Disordered" evidence="1">
    <location>
        <begin position="322"/>
        <end position="342"/>
    </location>
</feature>